<keyword evidence="9" id="KW-0653">Protein transport</keyword>
<keyword evidence="12" id="KW-1185">Reference proteome</keyword>
<organism evidence="11 12">
    <name type="scientific">Tetrapyrgos nigripes</name>
    <dbReference type="NCBI Taxonomy" id="182062"/>
    <lineage>
        <taxon>Eukaryota</taxon>
        <taxon>Fungi</taxon>
        <taxon>Dikarya</taxon>
        <taxon>Basidiomycota</taxon>
        <taxon>Agaricomycotina</taxon>
        <taxon>Agaricomycetes</taxon>
        <taxon>Agaricomycetidae</taxon>
        <taxon>Agaricales</taxon>
        <taxon>Marasmiineae</taxon>
        <taxon>Marasmiaceae</taxon>
        <taxon>Tetrapyrgos</taxon>
    </lineage>
</organism>
<dbReference type="EMBL" id="JAACJM010000001">
    <property type="protein sequence ID" value="KAF5375145.1"/>
    <property type="molecule type" value="Genomic_DNA"/>
</dbReference>
<dbReference type="GO" id="GO:0030150">
    <property type="term" value="P:protein import into mitochondrial matrix"/>
    <property type="evidence" value="ECO:0007669"/>
    <property type="project" value="UniProtKB-UniRule"/>
</dbReference>
<accession>A0A8H5H203</accession>
<evidence type="ECO:0000313" key="12">
    <source>
        <dbReference type="Proteomes" id="UP000559256"/>
    </source>
</evidence>
<keyword evidence="4 9" id="KW-0812">Transmembrane</keyword>
<dbReference type="AlphaFoldDB" id="A0A8H5H203"/>
<reference evidence="11 12" key="1">
    <citation type="journal article" date="2020" name="ISME J.">
        <title>Uncovering the hidden diversity of litter-decomposition mechanisms in mushroom-forming fungi.</title>
        <authorList>
            <person name="Floudas D."/>
            <person name="Bentzer J."/>
            <person name="Ahren D."/>
            <person name="Johansson T."/>
            <person name="Persson P."/>
            <person name="Tunlid A."/>
        </authorList>
    </citation>
    <scope>NUCLEOTIDE SEQUENCE [LARGE SCALE GENOMIC DNA]</scope>
    <source>
        <strain evidence="11 12">CBS 291.85</strain>
    </source>
</reference>
<keyword evidence="7 9" id="KW-0496">Mitochondrion</keyword>
<evidence type="ECO:0000256" key="4">
    <source>
        <dbReference type="ARBA" id="ARBA00022692"/>
    </source>
</evidence>
<evidence type="ECO:0000256" key="5">
    <source>
        <dbReference type="ARBA" id="ARBA00022946"/>
    </source>
</evidence>
<keyword evidence="9" id="KW-0999">Mitochondrion inner membrane</keyword>
<keyword evidence="8 9" id="KW-0472">Membrane</keyword>
<comment type="subcellular location">
    <subcellularLocation>
        <location evidence="9">Mitochondrion inner membrane</location>
        <topology evidence="9">Single-pass membrane protein</topology>
    </subcellularLocation>
    <subcellularLocation>
        <location evidence="1">Mitochondrion membrane</location>
        <topology evidence="1">Single-pass membrane protein</topology>
    </subcellularLocation>
</comment>
<feature type="transmembrane region" description="Helical" evidence="9">
    <location>
        <begin position="106"/>
        <end position="128"/>
    </location>
</feature>
<dbReference type="Pfam" id="PF08294">
    <property type="entry name" value="TIM21"/>
    <property type="match status" value="1"/>
</dbReference>
<evidence type="ECO:0000256" key="2">
    <source>
        <dbReference type="ARBA" id="ARBA00010867"/>
    </source>
</evidence>
<proteinExistence type="inferred from homology"/>
<name>A0A8H5H203_9AGAR</name>
<dbReference type="PANTHER" id="PTHR13032:SF6">
    <property type="entry name" value="MITOCHONDRIAL IMPORT INNER MEMBRANE TRANSLOCASE SUBUNIT TIM21"/>
    <property type="match status" value="1"/>
</dbReference>
<keyword evidence="9" id="KW-0813">Transport</keyword>
<evidence type="ECO:0000313" key="11">
    <source>
        <dbReference type="EMBL" id="KAF5375145.1"/>
    </source>
</evidence>
<keyword evidence="9" id="KW-0811">Translocation</keyword>
<dbReference type="InterPro" id="IPR038552">
    <property type="entry name" value="Tim21_IMS_sf"/>
</dbReference>
<dbReference type="PANTHER" id="PTHR13032">
    <property type="entry name" value="MITOCHONDRIAL IMPORT INNER MEMBRANE TRANSLOCASE SUBUNIT TIM21"/>
    <property type="match status" value="1"/>
</dbReference>
<comment type="similarity">
    <text evidence="2 9">Belongs to the TIM21 family.</text>
</comment>
<dbReference type="OrthoDB" id="436405at2759"/>
<dbReference type="InterPro" id="IPR013261">
    <property type="entry name" value="Tim21"/>
</dbReference>
<sequence length="371" mass="41854">MASALNMSLLFRRHSCLSSSIPRSLFKSKTPIILVARKYATHRGATNSSTLSSSLDTKHHASRPESIGPFPIGVTPSSYGTEPVKKWSELSTGGKIKRTTARTSNLAVIVFGAGLSAVLIYCLTSELFSKNSPTVLYSDACERIKRSPQVAKYLHGPLAFHTSPPSLERPRHRNHQVSSQVFLDSYGREHMIMNFYIQGREPGAHSEYSDSDSYVDAATKWMQEKSSYLSEMSYDEMVGWTKERSRHLWDKFHRSFKYLTGSPVPPSMSDPSLRSEEEHKDEKSSTWQWTGLFSSLRKSRGGSSDASPEFNGRIYTDGEVHADFIRNNDGYFVCRYLLVDIPNSRAKNPIRVFVDRAPGVRENEAVLRWHS</sequence>
<protein>
    <recommendedName>
        <fullName evidence="3 9">Mitochondrial import inner membrane translocase subunit Tim21</fullName>
    </recommendedName>
</protein>
<keyword evidence="5" id="KW-0809">Transit peptide</keyword>
<dbReference type="GO" id="GO:0005744">
    <property type="term" value="C:TIM23 mitochondrial import inner membrane translocase complex"/>
    <property type="evidence" value="ECO:0007669"/>
    <property type="project" value="UniProtKB-UniRule"/>
</dbReference>
<keyword evidence="6 9" id="KW-1133">Transmembrane helix</keyword>
<feature type="region of interest" description="Disordered" evidence="10">
    <location>
        <begin position="263"/>
        <end position="282"/>
    </location>
</feature>
<evidence type="ECO:0000256" key="6">
    <source>
        <dbReference type="ARBA" id="ARBA00022989"/>
    </source>
</evidence>
<comment type="function">
    <text evidence="9">Essential component of the TIM23 complex, a complex that mediates the translocation of transit peptide-containing proteins across the mitochondrial inner membrane.</text>
</comment>
<evidence type="ECO:0000256" key="9">
    <source>
        <dbReference type="RuleBase" id="RU367142"/>
    </source>
</evidence>
<comment type="caution">
    <text evidence="11">The sequence shown here is derived from an EMBL/GenBank/DDBJ whole genome shotgun (WGS) entry which is preliminary data.</text>
</comment>
<dbReference type="Gene3D" id="3.10.450.320">
    <property type="entry name" value="Mitochondrial import inner membrane translocase subunit Tim21"/>
    <property type="match status" value="1"/>
</dbReference>
<gene>
    <name evidence="11" type="ORF">D9758_000060</name>
</gene>
<evidence type="ECO:0000256" key="10">
    <source>
        <dbReference type="SAM" id="MobiDB-lite"/>
    </source>
</evidence>
<evidence type="ECO:0000256" key="8">
    <source>
        <dbReference type="ARBA" id="ARBA00023136"/>
    </source>
</evidence>
<feature type="compositionally biased region" description="Low complexity" evidence="10">
    <location>
        <begin position="46"/>
        <end position="55"/>
    </location>
</feature>
<dbReference type="Proteomes" id="UP000559256">
    <property type="component" value="Unassembled WGS sequence"/>
</dbReference>
<evidence type="ECO:0000256" key="3">
    <source>
        <dbReference type="ARBA" id="ARBA00020726"/>
    </source>
</evidence>
<evidence type="ECO:0000256" key="7">
    <source>
        <dbReference type="ARBA" id="ARBA00023128"/>
    </source>
</evidence>
<comment type="subunit">
    <text evidence="9">Component of the TIM23 complex.</text>
</comment>
<feature type="region of interest" description="Disordered" evidence="10">
    <location>
        <begin position="46"/>
        <end position="72"/>
    </location>
</feature>
<feature type="compositionally biased region" description="Basic and acidic residues" evidence="10">
    <location>
        <begin position="273"/>
        <end position="282"/>
    </location>
</feature>
<evidence type="ECO:0000256" key="1">
    <source>
        <dbReference type="ARBA" id="ARBA00004304"/>
    </source>
</evidence>